<comment type="caution">
    <text evidence="1">The sequence shown here is derived from an EMBL/GenBank/DDBJ whole genome shotgun (WGS) entry which is preliminary data.</text>
</comment>
<organism evidence="1 2">
    <name type="scientific">Vaccinium darrowii</name>
    <dbReference type="NCBI Taxonomy" id="229202"/>
    <lineage>
        <taxon>Eukaryota</taxon>
        <taxon>Viridiplantae</taxon>
        <taxon>Streptophyta</taxon>
        <taxon>Embryophyta</taxon>
        <taxon>Tracheophyta</taxon>
        <taxon>Spermatophyta</taxon>
        <taxon>Magnoliopsida</taxon>
        <taxon>eudicotyledons</taxon>
        <taxon>Gunneridae</taxon>
        <taxon>Pentapetalae</taxon>
        <taxon>asterids</taxon>
        <taxon>Ericales</taxon>
        <taxon>Ericaceae</taxon>
        <taxon>Vaccinioideae</taxon>
        <taxon>Vaccinieae</taxon>
        <taxon>Vaccinium</taxon>
    </lineage>
</organism>
<keyword evidence="2" id="KW-1185">Reference proteome</keyword>
<protein>
    <submittedName>
        <fullName evidence="1">Uncharacterized protein</fullName>
    </submittedName>
</protein>
<evidence type="ECO:0000313" key="2">
    <source>
        <dbReference type="Proteomes" id="UP000828048"/>
    </source>
</evidence>
<sequence>MNKVFPAEMDEGISPVPVAITVFFGANDACLSDRCAAFQHVPIDEYKHNLCSIVSYLKKRWPATHVILITPPPIDEDSRLLHPNVENLLGLPERTNEAASAYARVCVAVAEDCGVPVVGLWKKMQEFRDWNKAYLRDGLHLTQGGNRIVYEEVIKKLREAGLSLETLKVDLPLIAAIDPKDPLKAFQK</sequence>
<accession>A0ACB7X7L6</accession>
<gene>
    <name evidence="1" type="ORF">Vadar_004754</name>
</gene>
<dbReference type="Proteomes" id="UP000828048">
    <property type="component" value="Chromosome 6"/>
</dbReference>
<evidence type="ECO:0000313" key="1">
    <source>
        <dbReference type="EMBL" id="KAH7836719.1"/>
    </source>
</evidence>
<name>A0ACB7X7L6_9ERIC</name>
<dbReference type="EMBL" id="CM037156">
    <property type="protein sequence ID" value="KAH7836719.1"/>
    <property type="molecule type" value="Genomic_DNA"/>
</dbReference>
<proteinExistence type="predicted"/>
<reference evidence="1 2" key="1">
    <citation type="journal article" date="2021" name="Hortic Res">
        <title>High-quality reference genome and annotation aids understanding of berry development for evergreen blueberry (Vaccinium darrowii).</title>
        <authorList>
            <person name="Yu J."/>
            <person name="Hulse-Kemp A.M."/>
            <person name="Babiker E."/>
            <person name="Staton M."/>
        </authorList>
    </citation>
    <scope>NUCLEOTIDE SEQUENCE [LARGE SCALE GENOMIC DNA]</scope>
    <source>
        <strain evidence="2">cv. NJ 8807/NJ 8810</strain>
        <tissue evidence="1">Young leaf</tissue>
    </source>
</reference>